<evidence type="ECO:0000313" key="10">
    <source>
        <dbReference type="EMBL" id="MBB6734438.1"/>
    </source>
</evidence>
<evidence type="ECO:0000259" key="8">
    <source>
        <dbReference type="PROSITE" id="PS50110"/>
    </source>
</evidence>
<keyword evidence="4 7" id="KW-0238">DNA-binding</keyword>
<dbReference type="Gene3D" id="1.10.10.10">
    <property type="entry name" value="Winged helix-like DNA-binding domain superfamily/Winged helix DNA-binding domain"/>
    <property type="match status" value="1"/>
</dbReference>
<dbReference type="GO" id="GO:0032993">
    <property type="term" value="C:protein-DNA complex"/>
    <property type="evidence" value="ECO:0007669"/>
    <property type="project" value="TreeGrafter"/>
</dbReference>
<feature type="DNA-binding region" description="OmpR/PhoB-type" evidence="7">
    <location>
        <begin position="125"/>
        <end position="223"/>
    </location>
</feature>
<dbReference type="GO" id="GO:0000156">
    <property type="term" value="F:phosphorelay response regulator activity"/>
    <property type="evidence" value="ECO:0007669"/>
    <property type="project" value="TreeGrafter"/>
</dbReference>
<evidence type="ECO:0000256" key="3">
    <source>
        <dbReference type="ARBA" id="ARBA00023015"/>
    </source>
</evidence>
<dbReference type="InterPro" id="IPR016032">
    <property type="entry name" value="Sig_transdc_resp-reg_C-effctor"/>
</dbReference>
<dbReference type="PROSITE" id="PS50110">
    <property type="entry name" value="RESPONSE_REGULATORY"/>
    <property type="match status" value="1"/>
</dbReference>
<dbReference type="EMBL" id="JACJVO010000033">
    <property type="protein sequence ID" value="MBB6734438.1"/>
    <property type="molecule type" value="Genomic_DNA"/>
</dbReference>
<evidence type="ECO:0000256" key="4">
    <source>
        <dbReference type="ARBA" id="ARBA00023125"/>
    </source>
</evidence>
<dbReference type="InterPro" id="IPR011006">
    <property type="entry name" value="CheY-like_superfamily"/>
</dbReference>
<dbReference type="GO" id="GO:0006355">
    <property type="term" value="P:regulation of DNA-templated transcription"/>
    <property type="evidence" value="ECO:0007669"/>
    <property type="project" value="InterPro"/>
</dbReference>
<dbReference type="PANTHER" id="PTHR48111">
    <property type="entry name" value="REGULATOR OF RPOS"/>
    <property type="match status" value="1"/>
</dbReference>
<keyword evidence="2" id="KW-0902">Two-component regulatory system</keyword>
<evidence type="ECO:0000256" key="7">
    <source>
        <dbReference type="PROSITE-ProRule" id="PRU01091"/>
    </source>
</evidence>
<dbReference type="RefSeq" id="WP_185132097.1">
    <property type="nucleotide sequence ID" value="NZ_JACJVO010000033.1"/>
</dbReference>
<dbReference type="Pfam" id="PF00486">
    <property type="entry name" value="Trans_reg_C"/>
    <property type="match status" value="1"/>
</dbReference>
<keyword evidence="1 6" id="KW-0597">Phosphoprotein</keyword>
<evidence type="ECO:0000256" key="1">
    <source>
        <dbReference type="ARBA" id="ARBA00022553"/>
    </source>
</evidence>
<dbReference type="PANTHER" id="PTHR48111:SF22">
    <property type="entry name" value="REGULATOR OF RPOS"/>
    <property type="match status" value="1"/>
</dbReference>
<dbReference type="AlphaFoldDB" id="A0A7X0VZX9"/>
<comment type="caution">
    <text evidence="10">The sequence shown here is derived from an EMBL/GenBank/DDBJ whole genome shotgun (WGS) entry which is preliminary data.</text>
</comment>
<dbReference type="InterPro" id="IPR036388">
    <property type="entry name" value="WH-like_DNA-bd_sf"/>
</dbReference>
<evidence type="ECO:0000256" key="5">
    <source>
        <dbReference type="ARBA" id="ARBA00023163"/>
    </source>
</evidence>
<evidence type="ECO:0000256" key="6">
    <source>
        <dbReference type="PROSITE-ProRule" id="PRU00169"/>
    </source>
</evidence>
<keyword evidence="11" id="KW-1185">Reference proteome</keyword>
<dbReference type="Pfam" id="PF00072">
    <property type="entry name" value="Response_reg"/>
    <property type="match status" value="1"/>
</dbReference>
<dbReference type="Proteomes" id="UP000564644">
    <property type="component" value="Unassembled WGS sequence"/>
</dbReference>
<keyword evidence="5" id="KW-0804">Transcription</keyword>
<dbReference type="FunFam" id="3.40.50.2300:FF:000001">
    <property type="entry name" value="DNA-binding response regulator PhoB"/>
    <property type="match status" value="1"/>
</dbReference>
<gene>
    <name evidence="10" type="ORF">H7C18_26275</name>
</gene>
<dbReference type="SMART" id="SM00862">
    <property type="entry name" value="Trans_reg_C"/>
    <property type="match status" value="1"/>
</dbReference>
<accession>A0A7X0VZX9</accession>
<sequence length="228" mass="24878">MRVLVVEDDASLLRIVRDVFEGEGFATDGAETGDAGWYWAEQAVHDLIVLDLMLPGMNGLEIVRKLRAKSLDIPVILLTAKDAVEDLVAGLDAGADDYVTKPFAVSELLARTRAVLRRKGTIGQEGELTGGPVRLVPSVRAAFVGDAPLNLTVKEYELLECFLCNKDRIVTRDQIFDRVWGFDSSSGLTAVDVYVHHLRKKLASQGAGSALRTIRGVGYMFTGDSDVR</sequence>
<dbReference type="SUPFAM" id="SSF46894">
    <property type="entry name" value="C-terminal effector domain of the bipartite response regulators"/>
    <property type="match status" value="1"/>
</dbReference>
<evidence type="ECO:0000259" key="9">
    <source>
        <dbReference type="PROSITE" id="PS51755"/>
    </source>
</evidence>
<evidence type="ECO:0000256" key="2">
    <source>
        <dbReference type="ARBA" id="ARBA00023012"/>
    </source>
</evidence>
<dbReference type="GO" id="GO:0005829">
    <property type="term" value="C:cytosol"/>
    <property type="evidence" value="ECO:0007669"/>
    <property type="project" value="TreeGrafter"/>
</dbReference>
<dbReference type="Gene3D" id="3.40.50.2300">
    <property type="match status" value="1"/>
</dbReference>
<protein>
    <submittedName>
        <fullName evidence="10">Response regulator transcription factor</fullName>
    </submittedName>
</protein>
<dbReference type="PROSITE" id="PS51755">
    <property type="entry name" value="OMPR_PHOB"/>
    <property type="match status" value="1"/>
</dbReference>
<reference evidence="10 11" key="1">
    <citation type="submission" date="2020-08" db="EMBL/GenBank/DDBJ databases">
        <title>Cohnella phylogeny.</title>
        <authorList>
            <person name="Dunlap C."/>
        </authorList>
    </citation>
    <scope>NUCLEOTIDE SEQUENCE [LARGE SCALE GENOMIC DNA]</scope>
    <source>
        <strain evidence="10 11">CBP 2801</strain>
    </source>
</reference>
<dbReference type="InterPro" id="IPR001867">
    <property type="entry name" value="OmpR/PhoB-type_DNA-bd"/>
</dbReference>
<keyword evidence="3" id="KW-0805">Transcription regulation</keyword>
<dbReference type="GO" id="GO:0000976">
    <property type="term" value="F:transcription cis-regulatory region binding"/>
    <property type="evidence" value="ECO:0007669"/>
    <property type="project" value="TreeGrafter"/>
</dbReference>
<proteinExistence type="predicted"/>
<dbReference type="InterPro" id="IPR001789">
    <property type="entry name" value="Sig_transdc_resp-reg_receiver"/>
</dbReference>
<dbReference type="SUPFAM" id="SSF52172">
    <property type="entry name" value="CheY-like"/>
    <property type="match status" value="1"/>
</dbReference>
<dbReference type="CDD" id="cd00383">
    <property type="entry name" value="trans_reg_C"/>
    <property type="match status" value="1"/>
</dbReference>
<feature type="modified residue" description="4-aspartylphosphate" evidence="6">
    <location>
        <position position="51"/>
    </location>
</feature>
<evidence type="ECO:0000313" key="11">
    <source>
        <dbReference type="Proteomes" id="UP000564644"/>
    </source>
</evidence>
<organism evidence="10 11">
    <name type="scientific">Cohnella zeiphila</name>
    <dbReference type="NCBI Taxonomy" id="2761120"/>
    <lineage>
        <taxon>Bacteria</taxon>
        <taxon>Bacillati</taxon>
        <taxon>Bacillota</taxon>
        <taxon>Bacilli</taxon>
        <taxon>Bacillales</taxon>
        <taxon>Paenibacillaceae</taxon>
        <taxon>Cohnella</taxon>
    </lineage>
</organism>
<dbReference type="Gene3D" id="6.10.250.690">
    <property type="match status" value="1"/>
</dbReference>
<feature type="domain" description="Response regulatory" evidence="8">
    <location>
        <begin position="2"/>
        <end position="116"/>
    </location>
</feature>
<dbReference type="SMART" id="SM00448">
    <property type="entry name" value="REC"/>
    <property type="match status" value="1"/>
</dbReference>
<dbReference type="InterPro" id="IPR039420">
    <property type="entry name" value="WalR-like"/>
</dbReference>
<name>A0A7X0VZX9_9BACL</name>
<feature type="domain" description="OmpR/PhoB-type" evidence="9">
    <location>
        <begin position="125"/>
        <end position="223"/>
    </location>
</feature>